<dbReference type="SUPFAM" id="SSF56300">
    <property type="entry name" value="Metallo-dependent phosphatases"/>
    <property type="match status" value="1"/>
</dbReference>
<evidence type="ECO:0000256" key="1">
    <source>
        <dbReference type="ARBA" id="ARBA00022475"/>
    </source>
</evidence>
<feature type="binding site" evidence="10">
    <location>
        <position position="197"/>
    </location>
    <ligand>
        <name>substrate</name>
    </ligand>
</feature>
<keyword evidence="13" id="KW-1185">Reference proteome</keyword>
<dbReference type="EMBL" id="LSNE01000003">
    <property type="protein sequence ID" value="KXI30395.1"/>
    <property type="molecule type" value="Genomic_DNA"/>
</dbReference>
<dbReference type="InterPro" id="IPR043461">
    <property type="entry name" value="LpxH-like"/>
</dbReference>
<evidence type="ECO:0000256" key="8">
    <source>
        <dbReference type="ARBA" id="ARBA00023136"/>
    </source>
</evidence>
<keyword evidence="6 10" id="KW-0378">Hydrolase</keyword>
<feature type="binding site" evidence="10">
    <location>
        <position position="197"/>
    </location>
    <ligand>
        <name>Mn(2+)</name>
        <dbReference type="ChEBI" id="CHEBI:29035"/>
        <label>2</label>
    </ligand>
</feature>
<feature type="binding site" evidence="10">
    <location>
        <begin position="81"/>
        <end position="82"/>
    </location>
    <ligand>
        <name>substrate</name>
    </ligand>
</feature>
<dbReference type="Pfam" id="PF00149">
    <property type="entry name" value="Metallophos"/>
    <property type="match status" value="1"/>
</dbReference>
<evidence type="ECO:0000256" key="3">
    <source>
        <dbReference type="ARBA" id="ARBA00022519"/>
    </source>
</evidence>
<feature type="binding site" evidence="10">
    <location>
        <position position="116"/>
    </location>
    <ligand>
        <name>Mn(2+)</name>
        <dbReference type="ChEBI" id="CHEBI:29035"/>
        <label>2</label>
    </ligand>
</feature>
<comment type="function">
    <text evidence="10">Hydrolyzes the pyrophosphate bond of UDP-2,3-diacylglucosamine to yield 2,3-diacylglucosamine 1-phosphate (lipid X) and UMP by catalyzing the attack of water at the alpha-P atom. Involved in the biosynthesis of lipid A, a phosphorylated glycolipid that anchors the lipopolysaccharide to the outer membrane of the cell.</text>
</comment>
<dbReference type="GO" id="GO:0009245">
    <property type="term" value="P:lipid A biosynthetic process"/>
    <property type="evidence" value="ECO:0007669"/>
    <property type="project" value="UniProtKB-UniRule"/>
</dbReference>
<dbReference type="GO" id="GO:0005737">
    <property type="term" value="C:cytoplasm"/>
    <property type="evidence" value="ECO:0007669"/>
    <property type="project" value="InterPro"/>
</dbReference>
<protein>
    <recommendedName>
        <fullName evidence="10">UDP-2,3-diacylglucosamine hydrolase</fullName>
        <ecNumber evidence="10">3.6.1.54</ecNumber>
    </recommendedName>
    <alternativeName>
        <fullName evidence="10">UDP-2,3-diacylglucosamine diphosphatase</fullName>
    </alternativeName>
</protein>
<dbReference type="Gene3D" id="3.60.21.10">
    <property type="match status" value="1"/>
</dbReference>
<evidence type="ECO:0000256" key="2">
    <source>
        <dbReference type="ARBA" id="ARBA00022516"/>
    </source>
</evidence>
<feature type="binding site" evidence="10">
    <location>
        <position position="43"/>
    </location>
    <ligand>
        <name>Mn(2+)</name>
        <dbReference type="ChEBI" id="CHEBI:29035"/>
        <label>1</label>
    </ligand>
</feature>
<dbReference type="EC" id="3.6.1.54" evidence="10"/>
<dbReference type="GO" id="GO:0030145">
    <property type="term" value="F:manganese ion binding"/>
    <property type="evidence" value="ECO:0007669"/>
    <property type="project" value="UniProtKB-UniRule"/>
</dbReference>
<dbReference type="InterPro" id="IPR029052">
    <property type="entry name" value="Metallo-depent_PP-like"/>
</dbReference>
<dbReference type="InterPro" id="IPR010138">
    <property type="entry name" value="UDP-diacylglucosamine_Hdrlase"/>
</dbReference>
<evidence type="ECO:0000313" key="12">
    <source>
        <dbReference type="EMBL" id="KXI30395.1"/>
    </source>
</evidence>
<dbReference type="UniPathway" id="UPA00359">
    <property type="reaction ID" value="UER00480"/>
</dbReference>
<evidence type="ECO:0000259" key="11">
    <source>
        <dbReference type="Pfam" id="PF00149"/>
    </source>
</evidence>
<dbReference type="AlphaFoldDB" id="A0A136A575"/>
<accession>A0A136A575</accession>
<comment type="caution">
    <text evidence="10">Lacks conserved residue(s) required for the propagation of feature annotation.</text>
</comment>
<dbReference type="PANTHER" id="PTHR34990">
    <property type="entry name" value="UDP-2,3-DIACYLGLUCOSAMINE HYDROLASE-RELATED"/>
    <property type="match status" value="1"/>
</dbReference>
<comment type="caution">
    <text evidence="12">The sequence shown here is derived from an EMBL/GenBank/DDBJ whole genome shotgun (WGS) entry which is preliminary data.</text>
</comment>
<dbReference type="GO" id="GO:0019897">
    <property type="term" value="C:extrinsic component of plasma membrane"/>
    <property type="evidence" value="ECO:0007669"/>
    <property type="project" value="UniProtKB-UniRule"/>
</dbReference>
<evidence type="ECO:0000313" key="13">
    <source>
        <dbReference type="Proteomes" id="UP000070299"/>
    </source>
</evidence>
<dbReference type="PANTHER" id="PTHR34990:SF1">
    <property type="entry name" value="UDP-2,3-DIACYLGLUCOSAMINE HYDROLASE"/>
    <property type="match status" value="1"/>
</dbReference>
<evidence type="ECO:0000256" key="4">
    <source>
        <dbReference type="ARBA" id="ARBA00022556"/>
    </source>
</evidence>
<dbReference type="RefSeq" id="WP_068374767.1">
    <property type="nucleotide sequence ID" value="NZ_LSNE01000003.1"/>
</dbReference>
<proteinExistence type="inferred from homology"/>
<feature type="binding site" evidence="10">
    <location>
        <position position="81"/>
    </location>
    <ligand>
        <name>Mn(2+)</name>
        <dbReference type="ChEBI" id="CHEBI:29035"/>
        <label>2</label>
    </ligand>
</feature>
<evidence type="ECO:0000256" key="5">
    <source>
        <dbReference type="ARBA" id="ARBA00022723"/>
    </source>
</evidence>
<feature type="binding site" evidence="10">
    <location>
        <position position="162"/>
    </location>
    <ligand>
        <name>substrate</name>
    </ligand>
</feature>
<feature type="binding site" evidence="10">
    <location>
        <position position="43"/>
    </location>
    <ligand>
        <name>Mn(2+)</name>
        <dbReference type="ChEBI" id="CHEBI:29035"/>
        <label>2</label>
    </ligand>
</feature>
<comment type="cofactor">
    <cofactor evidence="10">
        <name>Mn(2+)</name>
        <dbReference type="ChEBI" id="CHEBI:29035"/>
    </cofactor>
    <text evidence="10">Binds 2 Mn(2+) ions per subunit in a binuclear metal center.</text>
</comment>
<gene>
    <name evidence="10" type="primary">lpxH</name>
    <name evidence="12" type="ORF">AX660_10530</name>
</gene>
<dbReference type="STRING" id="1799789.AX660_10530"/>
<keyword evidence="7 10" id="KW-0443">Lipid metabolism</keyword>
<reference evidence="13" key="1">
    <citation type="submission" date="2016-02" db="EMBL/GenBank/DDBJ databases">
        <authorList>
            <person name="Schultz-Johansen M."/>
            <person name="Glaring M.A."/>
            <person name="Bech P.K."/>
            <person name="Stougaard P."/>
        </authorList>
    </citation>
    <scope>NUCLEOTIDE SEQUENCE [LARGE SCALE GENOMIC DNA]</scope>
    <source>
        <strain evidence="13">S66</strain>
    </source>
</reference>
<comment type="similarity">
    <text evidence="10">Belongs to the LpxH family.</text>
</comment>
<keyword evidence="9 10" id="KW-0464">Manganese</keyword>
<feature type="binding site" evidence="10">
    <location>
        <position position="124"/>
    </location>
    <ligand>
        <name>substrate</name>
    </ligand>
</feature>
<keyword evidence="2 10" id="KW-0444">Lipid biosynthesis</keyword>
<dbReference type="CDD" id="cd07398">
    <property type="entry name" value="MPP_YbbF-LpxH"/>
    <property type="match status" value="1"/>
</dbReference>
<dbReference type="Proteomes" id="UP000070299">
    <property type="component" value="Unassembled WGS sequence"/>
</dbReference>
<keyword evidence="4 10" id="KW-0441">Lipid A biosynthesis</keyword>
<organism evidence="12 13">
    <name type="scientific">Paraglaciecola hydrolytica</name>
    <dbReference type="NCBI Taxonomy" id="1799789"/>
    <lineage>
        <taxon>Bacteria</taxon>
        <taxon>Pseudomonadati</taxon>
        <taxon>Pseudomonadota</taxon>
        <taxon>Gammaproteobacteria</taxon>
        <taxon>Alteromonadales</taxon>
        <taxon>Alteromonadaceae</taxon>
        <taxon>Paraglaciecola</taxon>
    </lineage>
</organism>
<dbReference type="GO" id="GO:0008758">
    <property type="term" value="F:UDP-2,3-diacylglucosamine hydrolase activity"/>
    <property type="evidence" value="ECO:0007669"/>
    <property type="project" value="UniProtKB-UniRule"/>
</dbReference>
<feature type="binding site" evidence="10">
    <location>
        <position position="199"/>
    </location>
    <ligand>
        <name>Mn(2+)</name>
        <dbReference type="ChEBI" id="CHEBI:29035"/>
        <label>1</label>
    </ligand>
</feature>
<keyword evidence="3 10" id="KW-0997">Cell inner membrane</keyword>
<sequence>MQPFTYFISDLHLSAQRPDISQCLFHFLTTQAVQAEALYVLGDLFEVWIGDDDNSEFNLSIAAAFKALANQGIPIYFIHGNRDFLIRQKFALQAGMTLLPEQCVIDLYGTPTLIMHGDELCTRDVVYQKFRRKARGWWWPRLMLSLPLALRRKIAENGRKTSKKNHAGLTMEIMDVSPEEVTKVMDRHQVNQLIHGHTHKPAIHQLDVNGQAAKRIVLGDWYDQGSILKVSQEQIQLLNQSFD</sequence>
<keyword evidence="8 10" id="KW-0472">Membrane</keyword>
<evidence type="ECO:0000256" key="9">
    <source>
        <dbReference type="ARBA" id="ARBA00023211"/>
    </source>
</evidence>
<dbReference type="HAMAP" id="MF_00575">
    <property type="entry name" value="LpxH"/>
    <property type="match status" value="1"/>
</dbReference>
<keyword evidence="5 10" id="KW-0479">Metal-binding</keyword>
<dbReference type="OrthoDB" id="9783283at2"/>
<comment type="catalytic activity">
    <reaction evidence="10">
        <text>UDP-2-N,3-O-bis[(3R)-3-hydroxytetradecanoyl]-alpha-D-glucosamine + H2O = 2-N,3-O-bis[(3R)-3-hydroxytetradecanoyl]-alpha-D-glucosaminyl 1-phosphate + UMP + 2 H(+)</text>
        <dbReference type="Rhea" id="RHEA:25213"/>
        <dbReference type="ChEBI" id="CHEBI:15377"/>
        <dbReference type="ChEBI" id="CHEBI:15378"/>
        <dbReference type="ChEBI" id="CHEBI:57865"/>
        <dbReference type="ChEBI" id="CHEBI:57957"/>
        <dbReference type="ChEBI" id="CHEBI:78847"/>
        <dbReference type="EC" id="3.6.1.54"/>
    </reaction>
</comment>
<dbReference type="NCBIfam" id="TIGR01854">
    <property type="entry name" value="lipid_A_lpxH"/>
    <property type="match status" value="1"/>
</dbReference>
<evidence type="ECO:0000256" key="7">
    <source>
        <dbReference type="ARBA" id="ARBA00023098"/>
    </source>
</evidence>
<name>A0A136A575_9ALTE</name>
<keyword evidence="1 10" id="KW-1003">Cell membrane</keyword>
<feature type="domain" description="Calcineurin-like phosphoesterase" evidence="11">
    <location>
        <begin position="6"/>
        <end position="201"/>
    </location>
</feature>
<evidence type="ECO:0000256" key="10">
    <source>
        <dbReference type="HAMAP-Rule" id="MF_00575"/>
    </source>
</evidence>
<feature type="binding site" evidence="10">
    <location>
        <position position="10"/>
    </location>
    <ligand>
        <name>Mn(2+)</name>
        <dbReference type="ChEBI" id="CHEBI:29035"/>
        <label>1</label>
    </ligand>
</feature>
<comment type="subcellular location">
    <subcellularLocation>
        <location evidence="10">Cell inner membrane</location>
        <topology evidence="10">Peripheral membrane protein</topology>
        <orientation evidence="10">Cytoplasmic side</orientation>
    </subcellularLocation>
</comment>
<feature type="binding site" evidence="10">
    <location>
        <position position="12"/>
    </location>
    <ligand>
        <name>Mn(2+)</name>
        <dbReference type="ChEBI" id="CHEBI:29035"/>
        <label>1</label>
    </ligand>
</feature>
<dbReference type="NCBIfam" id="NF003743">
    <property type="entry name" value="PRK05340.1"/>
    <property type="match status" value="1"/>
</dbReference>
<evidence type="ECO:0000256" key="6">
    <source>
        <dbReference type="ARBA" id="ARBA00022801"/>
    </source>
</evidence>
<comment type="pathway">
    <text evidence="10">Glycolipid biosynthesis; lipid IV(A) biosynthesis; lipid IV(A) from (3R)-3-hydroxytetradecanoyl-[acyl-carrier-protein] and UDP-N-acetyl-alpha-D-glucosamine: step 4/6.</text>
</comment>
<dbReference type="InterPro" id="IPR004843">
    <property type="entry name" value="Calcineurin-like_PHP"/>
</dbReference>